<comment type="caution">
    <text evidence="2">The sequence shown here is derived from an EMBL/GenBank/DDBJ whole genome shotgun (WGS) entry which is preliminary data.</text>
</comment>
<dbReference type="AlphaFoldDB" id="A0A4Q1KD63"/>
<protein>
    <submittedName>
        <fullName evidence="2">Uncharacterized protein</fullName>
    </submittedName>
</protein>
<sequence>MGERPTPPDPFARTQAPKSADSKPSLTDTLSAFAPKPIEDSLPATIPVANIAPDTGRGGRPRRRGDLETRTKAINFRMKPSEQAALNALCDELNRSIPDTIMILIAHYKQTQT</sequence>
<feature type="region of interest" description="Disordered" evidence="1">
    <location>
        <begin position="1"/>
        <end position="69"/>
    </location>
</feature>
<accession>A0A4Q1KD63</accession>
<proteinExistence type="predicted"/>
<dbReference type="Proteomes" id="UP000290958">
    <property type="component" value="Unassembled WGS sequence"/>
</dbReference>
<name>A0A4Q1KD63_9SPHN</name>
<keyword evidence="3" id="KW-1185">Reference proteome</keyword>
<feature type="compositionally biased region" description="Pro residues" evidence="1">
    <location>
        <begin position="1"/>
        <end position="10"/>
    </location>
</feature>
<reference evidence="3" key="1">
    <citation type="submission" date="2019-01" db="EMBL/GenBank/DDBJ databases">
        <title>Cytophagaceae bacterium strain CAR-16.</title>
        <authorList>
            <person name="Chen W.-M."/>
        </authorList>
    </citation>
    <scope>NUCLEOTIDE SEQUENCE [LARGE SCALE GENOMIC DNA]</scope>
    <source>
        <strain evidence="3">CHR27</strain>
    </source>
</reference>
<organism evidence="2 3">
    <name type="scientific">Sphingobium fluviale</name>
    <dbReference type="NCBI Taxonomy" id="2506423"/>
    <lineage>
        <taxon>Bacteria</taxon>
        <taxon>Pseudomonadati</taxon>
        <taxon>Pseudomonadota</taxon>
        <taxon>Alphaproteobacteria</taxon>
        <taxon>Sphingomonadales</taxon>
        <taxon>Sphingomonadaceae</taxon>
        <taxon>Sphingobium</taxon>
    </lineage>
</organism>
<evidence type="ECO:0000313" key="2">
    <source>
        <dbReference type="EMBL" id="RXR25537.1"/>
    </source>
</evidence>
<evidence type="ECO:0000313" key="3">
    <source>
        <dbReference type="Proteomes" id="UP000290958"/>
    </source>
</evidence>
<dbReference type="EMBL" id="SBKP01000020">
    <property type="protein sequence ID" value="RXR25537.1"/>
    <property type="molecule type" value="Genomic_DNA"/>
</dbReference>
<dbReference type="RefSeq" id="WP_129405171.1">
    <property type="nucleotide sequence ID" value="NZ_SBKP01000020.1"/>
</dbReference>
<evidence type="ECO:0000256" key="1">
    <source>
        <dbReference type="SAM" id="MobiDB-lite"/>
    </source>
</evidence>
<gene>
    <name evidence="2" type="ORF">EQG66_13980</name>
</gene>